<feature type="transmembrane region" description="Helical" evidence="1">
    <location>
        <begin position="59"/>
        <end position="84"/>
    </location>
</feature>
<keyword evidence="1" id="KW-0812">Transmembrane</keyword>
<gene>
    <name evidence="2" type="ORF">BJ095_102110</name>
</gene>
<keyword evidence="1" id="KW-0472">Membrane</keyword>
<dbReference type="AlphaFoldDB" id="A0A318U1U3"/>
<dbReference type="EMBL" id="QJTJ01000002">
    <property type="protein sequence ID" value="PYF08345.1"/>
    <property type="molecule type" value="Genomic_DNA"/>
</dbReference>
<feature type="transmembrane region" description="Helical" evidence="1">
    <location>
        <begin position="28"/>
        <end position="47"/>
    </location>
</feature>
<protein>
    <submittedName>
        <fullName evidence="2">Uncharacterized protein</fullName>
    </submittedName>
</protein>
<sequence length="90" mass="10019">MAIAIIILLLAIVLAVYMSRNKPRKKKLLVWGIATIVAIAPLVSWIAGISFGMDEGDGFIGFTVMIYSFVLLEVIGFILVYLGIFKRMKR</sequence>
<evidence type="ECO:0000313" key="2">
    <source>
        <dbReference type="EMBL" id="PYF08345.1"/>
    </source>
</evidence>
<organism evidence="2 3">
    <name type="scientific">Ureibacillus chungkukjangi</name>
    <dbReference type="NCBI Taxonomy" id="1202712"/>
    <lineage>
        <taxon>Bacteria</taxon>
        <taxon>Bacillati</taxon>
        <taxon>Bacillota</taxon>
        <taxon>Bacilli</taxon>
        <taxon>Bacillales</taxon>
        <taxon>Caryophanaceae</taxon>
        <taxon>Ureibacillus</taxon>
    </lineage>
</organism>
<dbReference type="Proteomes" id="UP000247416">
    <property type="component" value="Unassembled WGS sequence"/>
</dbReference>
<keyword evidence="1" id="KW-1133">Transmembrane helix</keyword>
<evidence type="ECO:0000256" key="1">
    <source>
        <dbReference type="SAM" id="Phobius"/>
    </source>
</evidence>
<evidence type="ECO:0000313" key="3">
    <source>
        <dbReference type="Proteomes" id="UP000247416"/>
    </source>
</evidence>
<accession>A0A318U1U3</accession>
<name>A0A318U1U3_9BACL</name>
<keyword evidence="3" id="KW-1185">Reference proteome</keyword>
<reference evidence="2 3" key="1">
    <citation type="submission" date="2018-06" db="EMBL/GenBank/DDBJ databases">
        <title>Genomic Encyclopedia of Archaeal and Bacterial Type Strains, Phase II (KMG-II): from individual species to whole genera.</title>
        <authorList>
            <person name="Goeker M."/>
        </authorList>
    </citation>
    <scope>NUCLEOTIDE SEQUENCE [LARGE SCALE GENOMIC DNA]</scope>
    <source>
        <strain evidence="2 3">KACC 16626</strain>
    </source>
</reference>
<comment type="caution">
    <text evidence="2">The sequence shown here is derived from an EMBL/GenBank/DDBJ whole genome shotgun (WGS) entry which is preliminary data.</text>
</comment>
<proteinExistence type="predicted"/>
<dbReference type="OrthoDB" id="2442156at2"/>
<dbReference type="RefSeq" id="WP_107931913.1">
    <property type="nucleotide sequence ID" value="NZ_PYWJ01000001.1"/>
</dbReference>